<dbReference type="InterPro" id="IPR050736">
    <property type="entry name" value="Sensor_HK_Regulatory"/>
</dbReference>
<feature type="domain" description="Histidine kinase" evidence="10">
    <location>
        <begin position="449"/>
        <end position="658"/>
    </location>
</feature>
<evidence type="ECO:0000256" key="9">
    <source>
        <dbReference type="SAM" id="SignalP"/>
    </source>
</evidence>
<dbReference type="SUPFAM" id="SSF55874">
    <property type="entry name" value="ATPase domain of HSP90 chaperone/DNA topoisomerase II/histidine kinase"/>
    <property type="match status" value="1"/>
</dbReference>
<comment type="caution">
    <text evidence="11">The sequence shown here is derived from an EMBL/GenBank/DDBJ whole genome shotgun (WGS) entry which is preliminary data.</text>
</comment>
<evidence type="ECO:0000256" key="4">
    <source>
        <dbReference type="ARBA" id="ARBA00022679"/>
    </source>
</evidence>
<dbReference type="Gene3D" id="3.30.565.10">
    <property type="entry name" value="Histidine kinase-like ATPase, C-terminal domain"/>
    <property type="match status" value="1"/>
</dbReference>
<dbReference type="SMART" id="SM00388">
    <property type="entry name" value="HisKA"/>
    <property type="match status" value="1"/>
</dbReference>
<dbReference type="AlphaFoldDB" id="A0A1Y4I6W8"/>
<keyword evidence="5 11" id="KW-0418">Kinase</keyword>
<evidence type="ECO:0000256" key="3">
    <source>
        <dbReference type="ARBA" id="ARBA00022553"/>
    </source>
</evidence>
<evidence type="ECO:0000256" key="1">
    <source>
        <dbReference type="ARBA" id="ARBA00000085"/>
    </source>
</evidence>
<dbReference type="InterPro" id="IPR003594">
    <property type="entry name" value="HATPase_dom"/>
</dbReference>
<accession>A0A1Y4I6W8</accession>
<organism evidence="11 12">
    <name type="scientific">Parabacteroides distasonis</name>
    <dbReference type="NCBI Taxonomy" id="823"/>
    <lineage>
        <taxon>Bacteria</taxon>
        <taxon>Pseudomonadati</taxon>
        <taxon>Bacteroidota</taxon>
        <taxon>Bacteroidia</taxon>
        <taxon>Bacteroidales</taxon>
        <taxon>Tannerellaceae</taxon>
        <taxon>Parabacteroides</taxon>
    </lineage>
</organism>
<dbReference type="Gene3D" id="1.10.287.130">
    <property type="match status" value="1"/>
</dbReference>
<sequence>MRNILLIIYLSLTPIFVATAATDIDSMECVLAKMPSGDRLVKLDELASDKGQGLDYKYYADRLLKEAELSKDDTYKGNALFQIIRYYYSRNIDSMYFFIKKAEPIYLAQKRYEDLCRVKGWYIYALSSNGEKERVLENVQALKDLSSELDFPDGIDMANQALADFYFSTGFDAEGIALYEEVFLDMEKRDSPLAKRITVIRHLQNENIQASKRLFYLKKLKEYIVECEEKGIEELDEDTPLYYVKYLYHRSYALLGIDKKDVSLTSYHLVRAEKLVKDCNMRNEYLSISNIRLLYYRISGDYERGKALANELIDYCLQRKRAVSVLGLMKDKAIICYNSGHGMEAADAYREYISLKDSVTNAAFYNDLANLRARHDVDKLELANKKMELEAAHSRTKLLVMGGGLVLLLLVCCSLGYISYSRHKYGLQLKQAKDKAEEADRLKSAFLANMNHEIRTPLNAIVGFSQVLVDEEDRETRQEFADIIQNNNELLQRLIADVLDLSKIESNSMPLIYKDQDIPTLMKEIYSMILLRMHEGVELELYDCEELVMETDRNRLTQILTNLLTNAIKHTQEGSIRFGYKRSALSVEFFVQDSGEGIPEDKIDTIFSRFVQLDNWSKGVGLGLAICQGLVEQMGGNIRVTSRVGEGSVFYVTLPLIRPRISS</sequence>
<dbReference type="InterPro" id="IPR036890">
    <property type="entry name" value="HATPase_C_sf"/>
</dbReference>
<evidence type="ECO:0000256" key="8">
    <source>
        <dbReference type="SAM" id="Phobius"/>
    </source>
</evidence>
<keyword evidence="8" id="KW-0812">Transmembrane</keyword>
<dbReference type="InterPro" id="IPR003661">
    <property type="entry name" value="HisK_dim/P_dom"/>
</dbReference>
<dbReference type="PANTHER" id="PTHR43711">
    <property type="entry name" value="TWO-COMPONENT HISTIDINE KINASE"/>
    <property type="match status" value="1"/>
</dbReference>
<dbReference type="PANTHER" id="PTHR43711:SF31">
    <property type="entry name" value="HISTIDINE KINASE"/>
    <property type="match status" value="1"/>
</dbReference>
<dbReference type="PROSITE" id="PS50109">
    <property type="entry name" value="HIS_KIN"/>
    <property type="match status" value="1"/>
</dbReference>
<dbReference type="InterPro" id="IPR036097">
    <property type="entry name" value="HisK_dim/P_sf"/>
</dbReference>
<protein>
    <recommendedName>
        <fullName evidence="2">histidine kinase</fullName>
        <ecNumber evidence="2">2.7.13.3</ecNumber>
    </recommendedName>
</protein>
<dbReference type="GO" id="GO:0000155">
    <property type="term" value="F:phosphorelay sensor kinase activity"/>
    <property type="evidence" value="ECO:0007669"/>
    <property type="project" value="InterPro"/>
</dbReference>
<dbReference type="Pfam" id="PF00512">
    <property type="entry name" value="HisKA"/>
    <property type="match status" value="1"/>
</dbReference>
<gene>
    <name evidence="11" type="ORF">B5F32_16310</name>
</gene>
<evidence type="ECO:0000259" key="10">
    <source>
        <dbReference type="PROSITE" id="PS50109"/>
    </source>
</evidence>
<name>A0A1Y4I6W8_PARDI</name>
<evidence type="ECO:0000313" key="12">
    <source>
        <dbReference type="Proteomes" id="UP000195950"/>
    </source>
</evidence>
<evidence type="ECO:0000256" key="7">
    <source>
        <dbReference type="SAM" id="Coils"/>
    </source>
</evidence>
<feature type="coiled-coil region" evidence="7">
    <location>
        <begin position="370"/>
        <end position="397"/>
    </location>
</feature>
<feature type="chain" id="PRO_5013209400" description="histidine kinase" evidence="9">
    <location>
        <begin position="21"/>
        <end position="663"/>
    </location>
</feature>
<dbReference type="CDD" id="cd16922">
    <property type="entry name" value="HATPase_EvgS-ArcB-TorS-like"/>
    <property type="match status" value="1"/>
</dbReference>
<keyword evidence="9" id="KW-0732">Signal</keyword>
<dbReference type="InterPro" id="IPR005467">
    <property type="entry name" value="His_kinase_dom"/>
</dbReference>
<dbReference type="SMART" id="SM00387">
    <property type="entry name" value="HATPase_c"/>
    <property type="match status" value="1"/>
</dbReference>
<evidence type="ECO:0000256" key="2">
    <source>
        <dbReference type="ARBA" id="ARBA00012438"/>
    </source>
</evidence>
<keyword evidence="7" id="KW-0175">Coiled coil</keyword>
<proteinExistence type="predicted"/>
<comment type="catalytic activity">
    <reaction evidence="1">
        <text>ATP + protein L-histidine = ADP + protein N-phospho-L-histidine.</text>
        <dbReference type="EC" id="2.7.13.3"/>
    </reaction>
</comment>
<dbReference type="EMBL" id="NFJX01000017">
    <property type="protein sequence ID" value="OUP16078.1"/>
    <property type="molecule type" value="Genomic_DNA"/>
</dbReference>
<dbReference type="InterPro" id="IPR004358">
    <property type="entry name" value="Sig_transdc_His_kin-like_C"/>
</dbReference>
<evidence type="ECO:0000256" key="6">
    <source>
        <dbReference type="ARBA" id="ARBA00023012"/>
    </source>
</evidence>
<dbReference type="Proteomes" id="UP000195950">
    <property type="component" value="Unassembled WGS sequence"/>
</dbReference>
<keyword evidence="3" id="KW-0597">Phosphoprotein</keyword>
<evidence type="ECO:0000256" key="5">
    <source>
        <dbReference type="ARBA" id="ARBA00022777"/>
    </source>
</evidence>
<feature type="signal peptide" evidence="9">
    <location>
        <begin position="1"/>
        <end position="20"/>
    </location>
</feature>
<keyword evidence="6" id="KW-0902">Two-component regulatory system</keyword>
<dbReference type="FunFam" id="3.30.565.10:FF:000006">
    <property type="entry name" value="Sensor histidine kinase WalK"/>
    <property type="match status" value="1"/>
</dbReference>
<dbReference type="SUPFAM" id="SSF47384">
    <property type="entry name" value="Homodimeric domain of signal transducing histidine kinase"/>
    <property type="match status" value="1"/>
</dbReference>
<reference evidence="12" key="1">
    <citation type="submission" date="2017-04" db="EMBL/GenBank/DDBJ databases">
        <title>Function of individual gut microbiota members based on whole genome sequencing of pure cultures obtained from chicken caecum.</title>
        <authorList>
            <person name="Medvecky M."/>
            <person name="Cejkova D."/>
            <person name="Polansky O."/>
            <person name="Karasova D."/>
            <person name="Kubasova T."/>
            <person name="Cizek A."/>
            <person name="Rychlik I."/>
        </authorList>
    </citation>
    <scope>NUCLEOTIDE SEQUENCE [LARGE SCALE GENOMIC DNA]</scope>
    <source>
        <strain evidence="12">An199</strain>
    </source>
</reference>
<keyword evidence="8" id="KW-1133">Transmembrane helix</keyword>
<dbReference type="RefSeq" id="WP_087346019.1">
    <property type="nucleotide sequence ID" value="NZ_NFJX01000017.1"/>
</dbReference>
<keyword evidence="8" id="KW-0472">Membrane</keyword>
<dbReference type="PRINTS" id="PR00344">
    <property type="entry name" value="BCTRLSENSOR"/>
</dbReference>
<feature type="transmembrane region" description="Helical" evidence="8">
    <location>
        <begin position="398"/>
        <end position="420"/>
    </location>
</feature>
<dbReference type="Pfam" id="PF02518">
    <property type="entry name" value="HATPase_c"/>
    <property type="match status" value="1"/>
</dbReference>
<dbReference type="EC" id="2.7.13.3" evidence="2"/>
<evidence type="ECO:0000313" key="11">
    <source>
        <dbReference type="EMBL" id="OUP16078.1"/>
    </source>
</evidence>
<keyword evidence="4" id="KW-0808">Transferase</keyword>
<dbReference type="CDD" id="cd00082">
    <property type="entry name" value="HisKA"/>
    <property type="match status" value="1"/>
</dbReference>